<dbReference type="EMBL" id="SPHZ02000010">
    <property type="protein sequence ID" value="KAF0897391.1"/>
    <property type="molecule type" value="Genomic_DNA"/>
</dbReference>
<evidence type="ECO:0000313" key="1">
    <source>
        <dbReference type="EMBL" id="KAF0897391.1"/>
    </source>
</evidence>
<dbReference type="AlphaFoldDB" id="A0A6G1CBG0"/>
<reference evidence="1 2" key="1">
    <citation type="submission" date="2019-11" db="EMBL/GenBank/DDBJ databases">
        <title>Whole genome sequence of Oryza granulata.</title>
        <authorList>
            <person name="Li W."/>
        </authorList>
    </citation>
    <scope>NUCLEOTIDE SEQUENCE [LARGE SCALE GENOMIC DNA]</scope>
    <source>
        <strain evidence="2">cv. Menghai</strain>
        <tissue evidence="1">Leaf</tissue>
    </source>
</reference>
<protein>
    <submittedName>
        <fullName evidence="1">Uncharacterized protein</fullName>
    </submittedName>
</protein>
<comment type="caution">
    <text evidence="1">The sequence shown here is derived from an EMBL/GenBank/DDBJ whole genome shotgun (WGS) entry which is preliminary data.</text>
</comment>
<proteinExistence type="predicted"/>
<gene>
    <name evidence="1" type="ORF">E2562_036780</name>
</gene>
<sequence length="72" mass="7347">MAPAMAASWRRGAPSYSGLCGKVGKRTGEWAATVAPRLTCTGRSKGAWGCGVDGERSSVGTMAGSAGSRRWA</sequence>
<keyword evidence="2" id="KW-1185">Reference proteome</keyword>
<evidence type="ECO:0000313" key="2">
    <source>
        <dbReference type="Proteomes" id="UP000479710"/>
    </source>
</evidence>
<name>A0A6G1CBG0_9ORYZ</name>
<accession>A0A6G1CBG0</accession>
<organism evidence="1 2">
    <name type="scientific">Oryza meyeriana var. granulata</name>
    <dbReference type="NCBI Taxonomy" id="110450"/>
    <lineage>
        <taxon>Eukaryota</taxon>
        <taxon>Viridiplantae</taxon>
        <taxon>Streptophyta</taxon>
        <taxon>Embryophyta</taxon>
        <taxon>Tracheophyta</taxon>
        <taxon>Spermatophyta</taxon>
        <taxon>Magnoliopsida</taxon>
        <taxon>Liliopsida</taxon>
        <taxon>Poales</taxon>
        <taxon>Poaceae</taxon>
        <taxon>BOP clade</taxon>
        <taxon>Oryzoideae</taxon>
        <taxon>Oryzeae</taxon>
        <taxon>Oryzinae</taxon>
        <taxon>Oryza</taxon>
        <taxon>Oryza meyeriana</taxon>
    </lineage>
</organism>
<dbReference type="Proteomes" id="UP000479710">
    <property type="component" value="Unassembled WGS sequence"/>
</dbReference>